<dbReference type="InterPro" id="IPR013507">
    <property type="entry name" value="DNA_mismatch_S5_2-like"/>
</dbReference>
<reference evidence="9" key="1">
    <citation type="submission" date="2017-01" db="EMBL/GenBank/DDBJ databases">
        <authorList>
            <person name="Wang Y."/>
            <person name="White M."/>
            <person name="Kvist S."/>
            <person name="Moncalvo J.-M."/>
        </authorList>
    </citation>
    <scope>NUCLEOTIDE SEQUENCE [LARGE SCALE GENOMIC DNA]</scope>
    <source>
        <strain evidence="9">ID-206-W2</strain>
    </source>
</reference>
<dbReference type="Pfam" id="PF16413">
    <property type="entry name" value="Mlh1_C"/>
    <property type="match status" value="1"/>
</dbReference>
<evidence type="ECO:0000256" key="3">
    <source>
        <dbReference type="ARBA" id="ARBA00022763"/>
    </source>
</evidence>
<dbReference type="GO" id="GO:0016887">
    <property type="term" value="F:ATP hydrolysis activity"/>
    <property type="evidence" value="ECO:0007669"/>
    <property type="project" value="InterPro"/>
</dbReference>
<feature type="region of interest" description="Disordered" evidence="6">
    <location>
        <begin position="424"/>
        <end position="447"/>
    </location>
</feature>
<dbReference type="NCBIfam" id="TIGR00585">
    <property type="entry name" value="mutl"/>
    <property type="match status" value="1"/>
</dbReference>
<dbReference type="CDD" id="cd16926">
    <property type="entry name" value="HATPase_MutL-MLH-PMS-like"/>
    <property type="match status" value="1"/>
</dbReference>
<comment type="caution">
    <text evidence="8">The sequence shown here is derived from an EMBL/GenBank/DDBJ whole genome shotgun (WGS) entry which is preliminary data.</text>
</comment>
<evidence type="ECO:0000256" key="2">
    <source>
        <dbReference type="ARBA" id="ARBA00006082"/>
    </source>
</evidence>
<dbReference type="InterPro" id="IPR020568">
    <property type="entry name" value="Ribosomal_Su5_D2-typ_SF"/>
</dbReference>
<feature type="compositionally biased region" description="Polar residues" evidence="6">
    <location>
        <begin position="551"/>
        <end position="580"/>
    </location>
</feature>
<dbReference type="OrthoDB" id="10263226at2759"/>
<dbReference type="InterPro" id="IPR036890">
    <property type="entry name" value="HATPase_C_sf"/>
</dbReference>
<keyword evidence="4" id="KW-0234">DNA repair</keyword>
<gene>
    <name evidence="8" type="ORF">AYI69_g2957</name>
</gene>
<evidence type="ECO:0000256" key="1">
    <source>
        <dbReference type="ARBA" id="ARBA00004123"/>
    </source>
</evidence>
<comment type="similarity">
    <text evidence="2">Belongs to the DNA mismatch repair MutL/HexB family.</text>
</comment>
<dbReference type="Gene3D" id="3.30.565.10">
    <property type="entry name" value="Histidine kinase-like ATPase, C-terminal domain"/>
    <property type="match status" value="1"/>
</dbReference>
<dbReference type="GO" id="GO:0006298">
    <property type="term" value="P:mismatch repair"/>
    <property type="evidence" value="ECO:0007669"/>
    <property type="project" value="InterPro"/>
</dbReference>
<accession>A0A1R1YL61</accession>
<protein>
    <submittedName>
        <fullName evidence="8">DNA mismatch repair protein Mlh1</fullName>
    </submittedName>
</protein>
<dbReference type="InterPro" id="IPR002099">
    <property type="entry name" value="MutL/Mlh/PMS"/>
</dbReference>
<dbReference type="GO" id="GO:0140664">
    <property type="term" value="F:ATP-dependent DNA damage sensor activity"/>
    <property type="evidence" value="ECO:0007669"/>
    <property type="project" value="InterPro"/>
</dbReference>
<organism evidence="8 9">
    <name type="scientific">Smittium culicis</name>
    <dbReference type="NCBI Taxonomy" id="133412"/>
    <lineage>
        <taxon>Eukaryota</taxon>
        <taxon>Fungi</taxon>
        <taxon>Fungi incertae sedis</taxon>
        <taxon>Zoopagomycota</taxon>
        <taxon>Kickxellomycotina</taxon>
        <taxon>Harpellomycetes</taxon>
        <taxon>Harpellales</taxon>
        <taxon>Legeriomycetaceae</taxon>
        <taxon>Smittium</taxon>
    </lineage>
</organism>
<dbReference type="InterPro" id="IPR038973">
    <property type="entry name" value="MutL/Mlh/Pms-like"/>
</dbReference>
<dbReference type="Proteomes" id="UP000187429">
    <property type="component" value="Unassembled WGS sequence"/>
</dbReference>
<keyword evidence="3" id="KW-0227">DNA damage</keyword>
<keyword evidence="5" id="KW-0539">Nucleus</keyword>
<evidence type="ECO:0000313" key="8">
    <source>
        <dbReference type="EMBL" id="OMJ27600.1"/>
    </source>
</evidence>
<dbReference type="Pfam" id="PF13589">
    <property type="entry name" value="HATPase_c_3"/>
    <property type="match status" value="1"/>
</dbReference>
<evidence type="ECO:0000256" key="5">
    <source>
        <dbReference type="ARBA" id="ARBA00023242"/>
    </source>
</evidence>
<dbReference type="SUPFAM" id="SSF54211">
    <property type="entry name" value="Ribosomal protein S5 domain 2-like"/>
    <property type="match status" value="1"/>
</dbReference>
<name>A0A1R1YL61_9FUNG</name>
<evidence type="ECO:0000259" key="7">
    <source>
        <dbReference type="SMART" id="SM01340"/>
    </source>
</evidence>
<dbReference type="SMART" id="SM01340">
    <property type="entry name" value="DNA_mis_repair"/>
    <property type="match status" value="1"/>
</dbReference>
<dbReference type="Pfam" id="PF01119">
    <property type="entry name" value="DNA_mis_repair"/>
    <property type="match status" value="1"/>
</dbReference>
<dbReference type="InterPro" id="IPR014721">
    <property type="entry name" value="Ribsml_uS5_D2-typ_fold_subgr"/>
</dbReference>
<dbReference type="PANTHER" id="PTHR10073">
    <property type="entry name" value="DNA MISMATCH REPAIR PROTEIN MLH, PMS, MUTL"/>
    <property type="match status" value="1"/>
</dbReference>
<evidence type="ECO:0000313" key="9">
    <source>
        <dbReference type="Proteomes" id="UP000187429"/>
    </source>
</evidence>
<feature type="region of interest" description="Disordered" evidence="6">
    <location>
        <begin position="375"/>
        <end position="398"/>
    </location>
</feature>
<dbReference type="GO" id="GO:0032389">
    <property type="term" value="C:MutLalpha complex"/>
    <property type="evidence" value="ECO:0007669"/>
    <property type="project" value="TreeGrafter"/>
</dbReference>
<dbReference type="EMBL" id="LSSM01000926">
    <property type="protein sequence ID" value="OMJ27600.1"/>
    <property type="molecule type" value="Genomic_DNA"/>
</dbReference>
<dbReference type="AlphaFoldDB" id="A0A1R1YL61"/>
<comment type="subcellular location">
    <subcellularLocation>
        <location evidence="1">Nucleus</location>
    </subcellularLocation>
</comment>
<dbReference type="FunFam" id="3.30.230.10:FF:000014">
    <property type="entry name" value="DNA mismatch repair protein Mlh1"/>
    <property type="match status" value="1"/>
</dbReference>
<dbReference type="GO" id="GO:0030983">
    <property type="term" value="F:mismatched DNA binding"/>
    <property type="evidence" value="ECO:0007669"/>
    <property type="project" value="InterPro"/>
</dbReference>
<feature type="region of interest" description="Disordered" evidence="6">
    <location>
        <begin position="540"/>
        <end position="589"/>
    </location>
</feature>
<dbReference type="Gene3D" id="3.30.230.10">
    <property type="match status" value="1"/>
</dbReference>
<proteinExistence type="inferred from homology"/>
<feature type="domain" description="DNA mismatch repair protein S5" evidence="7">
    <location>
        <begin position="170"/>
        <end position="291"/>
    </location>
</feature>
<evidence type="ECO:0000256" key="6">
    <source>
        <dbReference type="SAM" id="MobiDB-lite"/>
    </source>
</evidence>
<dbReference type="PANTHER" id="PTHR10073:SF12">
    <property type="entry name" value="DNA MISMATCH REPAIR PROTEIN MLH1"/>
    <property type="match status" value="1"/>
</dbReference>
<dbReference type="SUPFAM" id="SSF55874">
    <property type="entry name" value="ATPase domain of HSP90 chaperone/DNA topoisomerase II/histidine kinase"/>
    <property type="match status" value="1"/>
</dbReference>
<evidence type="ECO:0000256" key="4">
    <source>
        <dbReference type="ARBA" id="ARBA00023204"/>
    </source>
</evidence>
<dbReference type="GO" id="GO:0005524">
    <property type="term" value="F:ATP binding"/>
    <property type="evidence" value="ECO:0007669"/>
    <property type="project" value="InterPro"/>
</dbReference>
<keyword evidence="9" id="KW-1185">Reference proteome</keyword>
<dbReference type="InterPro" id="IPR014762">
    <property type="entry name" value="DNA_mismatch_repair_CS"/>
</dbReference>
<sequence length="933" mass="104138">MKILQIQDNGIGIHKDDLDLLCERFTTSKIQNYEDLETIQTYGFRGEALASISHVSHLTVVTKTKDSVCAYRAKYSDGKLFGSKPGENSDPKQCAANDGTQIIVEDLFYNIPYRKHALKKVSEEYSRILDVVGKYAVHNAGIAMSCRKIAAKAVGSDLQTSTGATKLEIIQQVYGRSVSSNLFEFSKDMSNSNLGVKISGYASGGNIDQRRTNLLLFINNRLVENSQIKTNIEQLYSMTLPRSPKPFVYLSLYIKPQHVDVNVHPTKKEVHFLNQDSIIIEIVNSIQEILLKNNDAQVLSLQDNNKHSLSHSGSFVEPGMVNKNPNANVSDFASPNTPTKSYTRKVPEHKLVRMDSKNISIRSFMFMDSPEKQVLNDLSNSGQKTGSGNGVFGSPLGLKNTSNSRSRYSEFVSGDVGIQDYTNLLPGPNTNKDSDGGEIHLSPSSKSKRIKSSSLGLLERFENLDNSRNTISSSNKSASLLRDNNNSVDLLNLNGNQMTSITRHEGGNTKTVGSLDVMDIDSRSDVISIVSTDRSDNLNLKRIEGSDENGENGNQAKNISNRAGESLDRSSTLSQLSGNSAEDLKTAQSKDKLPIRPRVEVRLSSVLELRQELVDESNKELTMILRDHTLVGLVDTERALIQYSTKLFMINYSKVSECLFYQMALMDFCNFGKIELNPVPKITDLILLALTAEVEYSERLESQIKESRAMSHDEKISYLEARVVPKEYRGENMINVAEGIFELIYSRKEMLDEYFCMSISEDGGLVSIPMLMRDYIPNLNKLPLFLLRVGTELNWESEKMFFKGFSRELARFYSCEPPVINTKIDKNVEVANDTSDTLGSYLGEGSTLMEEKSAGTCNLDFYGTGLIENGSKEDNINDIQSKSVEMAQYCHNIEFRIFPALKSGFDAPESLVSDNAVFQLANLPDLYKIFERC</sequence>
<dbReference type="PROSITE" id="PS00058">
    <property type="entry name" value="DNA_MISMATCH_REPAIR_1"/>
    <property type="match status" value="1"/>
</dbReference>
<dbReference type="InterPro" id="IPR032189">
    <property type="entry name" value="Mlh1_C"/>
</dbReference>